<reference evidence="3" key="1">
    <citation type="submission" date="2016-10" db="EMBL/GenBank/DDBJ databases">
        <authorList>
            <person name="Varghese N."/>
        </authorList>
    </citation>
    <scope>NUCLEOTIDE SEQUENCE [LARGE SCALE GENOMIC DNA]</scope>
    <source>
        <strain evidence="3">DSM 45096 / BCRC 16803 / CGMCC 4.1857 / CIP 109030 / JCM 12277 / KCTC 19219 / NBRC 100920 / 33214</strain>
    </source>
</reference>
<dbReference type="AlphaFoldDB" id="A0A1H7KRH1"/>
<proteinExistence type="predicted"/>
<dbReference type="OrthoDB" id="1273722at2"/>
<dbReference type="InterPro" id="IPR023809">
    <property type="entry name" value="Thiopep_bacteriocin_synth_dom"/>
</dbReference>
<protein>
    <submittedName>
        <fullName evidence="2">Thiopeptide-type bacteriocin biosynthesis domain-containing protein</fullName>
    </submittedName>
</protein>
<name>A0A1H7KRH1_STRJI</name>
<dbReference type="STRING" id="235985.SAMN05414137_104169"/>
<evidence type="ECO:0000259" key="1">
    <source>
        <dbReference type="Pfam" id="PF14028"/>
    </source>
</evidence>
<organism evidence="2 3">
    <name type="scientific">Streptacidiphilus jiangxiensis</name>
    <dbReference type="NCBI Taxonomy" id="235985"/>
    <lineage>
        <taxon>Bacteria</taxon>
        <taxon>Bacillati</taxon>
        <taxon>Actinomycetota</taxon>
        <taxon>Actinomycetes</taxon>
        <taxon>Kitasatosporales</taxon>
        <taxon>Streptomycetaceae</taxon>
        <taxon>Streptacidiphilus</taxon>
    </lineage>
</organism>
<dbReference type="Pfam" id="PF14028">
    <property type="entry name" value="Lant_dehydr_C"/>
    <property type="match status" value="1"/>
</dbReference>
<keyword evidence="3" id="KW-1185">Reference proteome</keyword>
<accession>A0A1H7KRH1</accession>
<dbReference type="Proteomes" id="UP000183015">
    <property type="component" value="Unassembled WGS sequence"/>
</dbReference>
<dbReference type="RefSeq" id="WP_042441786.1">
    <property type="nucleotide sequence ID" value="NZ_BBPN01000001.1"/>
</dbReference>
<dbReference type="EMBL" id="FOAZ01000004">
    <property type="protein sequence ID" value="SEK89348.1"/>
    <property type="molecule type" value="Genomic_DNA"/>
</dbReference>
<evidence type="ECO:0000313" key="2">
    <source>
        <dbReference type="EMBL" id="SEK89348.1"/>
    </source>
</evidence>
<sequence length="300" mass="33105">MGERLATTAVPADEWLYYRIHVDAADAGDRLLREVVSPVIGQLSAGLPEDSRFRWFFLRFADPSGLHIRLRLNASRHSLGEVERTLDAALSAAARQETPICDSYRKYLYAPEGWKFGAGAGIRHAEELFQAGSEMALEVLAEPGPASRVDYGAAHLLMMVGALPPAQQASFLHQYAWYWSGGPTRRPGMAPRGGPLHRDRSAGELERLLAGARRALDAPAGGLALLRYGHRVRKAMRASGRSPIPRSDYFLLFHHLHLTNNRIGVFPAAESALARMLWLAMRRGIVQPSTPDMTHVMPNA</sequence>
<dbReference type="NCBIfam" id="TIGR03891">
    <property type="entry name" value="thiopep_ocin"/>
    <property type="match status" value="1"/>
</dbReference>
<gene>
    <name evidence="2" type="ORF">SAMN05414137_104169</name>
</gene>
<evidence type="ECO:0000313" key="3">
    <source>
        <dbReference type="Proteomes" id="UP000183015"/>
    </source>
</evidence>
<feature type="domain" description="Thiopeptide-type bacteriocin biosynthesis" evidence="1">
    <location>
        <begin position="15"/>
        <end position="279"/>
    </location>
</feature>